<organism evidence="2 3">
    <name type="scientific">Allokutzneria multivorans</name>
    <dbReference type="NCBI Taxonomy" id="1142134"/>
    <lineage>
        <taxon>Bacteria</taxon>
        <taxon>Bacillati</taxon>
        <taxon>Actinomycetota</taxon>
        <taxon>Actinomycetes</taxon>
        <taxon>Pseudonocardiales</taxon>
        <taxon>Pseudonocardiaceae</taxon>
        <taxon>Allokutzneria</taxon>
    </lineage>
</organism>
<feature type="compositionally biased region" description="Low complexity" evidence="1">
    <location>
        <begin position="23"/>
        <end position="34"/>
    </location>
</feature>
<evidence type="ECO:0000313" key="3">
    <source>
        <dbReference type="Proteomes" id="UP001501747"/>
    </source>
</evidence>
<sequence>MPVVPAPTAPAADDSVVDDSVVDDSAGASTDAAGKVSPCAGTPEAVAAEGVRPVSPSLSEPGW</sequence>
<comment type="caution">
    <text evidence="2">The sequence shown here is derived from an EMBL/GenBank/DDBJ whole genome shotgun (WGS) entry which is preliminary data.</text>
</comment>
<evidence type="ECO:0000256" key="1">
    <source>
        <dbReference type="SAM" id="MobiDB-lite"/>
    </source>
</evidence>
<accession>A0ABP7TKF7</accession>
<dbReference type="EMBL" id="BAABAL010000019">
    <property type="protein sequence ID" value="GAA4027392.1"/>
    <property type="molecule type" value="Genomic_DNA"/>
</dbReference>
<gene>
    <name evidence="2" type="ORF">GCM10022247_60460</name>
</gene>
<keyword evidence="3" id="KW-1185">Reference proteome</keyword>
<protein>
    <submittedName>
        <fullName evidence="2">Uncharacterized protein</fullName>
    </submittedName>
</protein>
<name>A0ABP7TKF7_9PSEU</name>
<evidence type="ECO:0000313" key="2">
    <source>
        <dbReference type="EMBL" id="GAA4027392.1"/>
    </source>
</evidence>
<proteinExistence type="predicted"/>
<reference evidence="3" key="1">
    <citation type="journal article" date="2019" name="Int. J. Syst. Evol. Microbiol.">
        <title>The Global Catalogue of Microorganisms (GCM) 10K type strain sequencing project: providing services to taxonomists for standard genome sequencing and annotation.</title>
        <authorList>
            <consortium name="The Broad Institute Genomics Platform"/>
            <consortium name="The Broad Institute Genome Sequencing Center for Infectious Disease"/>
            <person name="Wu L."/>
            <person name="Ma J."/>
        </authorList>
    </citation>
    <scope>NUCLEOTIDE SEQUENCE [LARGE SCALE GENOMIC DNA]</scope>
    <source>
        <strain evidence="3">JCM 17342</strain>
    </source>
</reference>
<feature type="region of interest" description="Disordered" evidence="1">
    <location>
        <begin position="1"/>
        <end position="41"/>
    </location>
</feature>
<dbReference type="Proteomes" id="UP001501747">
    <property type="component" value="Unassembled WGS sequence"/>
</dbReference>